<dbReference type="EMBL" id="JADYXP020000002">
    <property type="protein sequence ID" value="KAL0130081.1"/>
    <property type="molecule type" value="Genomic_DNA"/>
</dbReference>
<name>A0AAW2GS78_9HYME</name>
<feature type="region of interest" description="Disordered" evidence="1">
    <location>
        <begin position="1"/>
        <end position="29"/>
    </location>
</feature>
<dbReference type="AlphaFoldDB" id="A0AAW2GS78"/>
<accession>A0AAW2GS78</accession>
<reference evidence="2 3" key="1">
    <citation type="submission" date="2023-03" db="EMBL/GenBank/DDBJ databases">
        <title>High recombination rates correlate with genetic variation in Cardiocondyla obscurior ants.</title>
        <authorList>
            <person name="Errbii M."/>
        </authorList>
    </citation>
    <scope>NUCLEOTIDE SEQUENCE [LARGE SCALE GENOMIC DNA]</scope>
    <source>
        <strain evidence="2">Alpha-2009</strain>
        <tissue evidence="2">Whole body</tissue>
    </source>
</reference>
<comment type="caution">
    <text evidence="2">The sequence shown here is derived from an EMBL/GenBank/DDBJ whole genome shotgun (WGS) entry which is preliminary data.</text>
</comment>
<dbReference type="Proteomes" id="UP001430953">
    <property type="component" value="Unassembled WGS sequence"/>
</dbReference>
<organism evidence="2 3">
    <name type="scientific">Cardiocondyla obscurior</name>
    <dbReference type="NCBI Taxonomy" id="286306"/>
    <lineage>
        <taxon>Eukaryota</taxon>
        <taxon>Metazoa</taxon>
        <taxon>Ecdysozoa</taxon>
        <taxon>Arthropoda</taxon>
        <taxon>Hexapoda</taxon>
        <taxon>Insecta</taxon>
        <taxon>Pterygota</taxon>
        <taxon>Neoptera</taxon>
        <taxon>Endopterygota</taxon>
        <taxon>Hymenoptera</taxon>
        <taxon>Apocrita</taxon>
        <taxon>Aculeata</taxon>
        <taxon>Formicoidea</taxon>
        <taxon>Formicidae</taxon>
        <taxon>Myrmicinae</taxon>
        <taxon>Cardiocondyla</taxon>
    </lineage>
</organism>
<evidence type="ECO:0000313" key="2">
    <source>
        <dbReference type="EMBL" id="KAL0130081.1"/>
    </source>
</evidence>
<sequence>MGEAQTGRFSRVDGGVEASGGGGKPFPRRFRSLTDAFAKALRTFLARSTSSRGMLLLSYDYTERILRMDIEFYDCL</sequence>
<evidence type="ECO:0000256" key="1">
    <source>
        <dbReference type="SAM" id="MobiDB-lite"/>
    </source>
</evidence>
<evidence type="ECO:0000313" key="3">
    <source>
        <dbReference type="Proteomes" id="UP001430953"/>
    </source>
</evidence>
<keyword evidence="3" id="KW-1185">Reference proteome</keyword>
<proteinExistence type="predicted"/>
<protein>
    <submittedName>
        <fullName evidence="2">Uncharacterized protein</fullName>
    </submittedName>
</protein>
<gene>
    <name evidence="2" type="ORF">PUN28_001998</name>
</gene>